<organism evidence="1 2">
    <name type="scientific">Croceitalea vernalis</name>
    <dbReference type="NCBI Taxonomy" id="3075599"/>
    <lineage>
        <taxon>Bacteria</taxon>
        <taxon>Pseudomonadati</taxon>
        <taxon>Bacteroidota</taxon>
        <taxon>Flavobacteriia</taxon>
        <taxon>Flavobacteriales</taxon>
        <taxon>Flavobacteriaceae</taxon>
        <taxon>Croceitalea</taxon>
    </lineage>
</organism>
<gene>
    <name evidence="1" type="ORF">RM520_08400</name>
</gene>
<name>A0ABU3BHM0_9FLAO</name>
<proteinExistence type="predicted"/>
<accession>A0ABU3BHM0</accession>
<protein>
    <submittedName>
        <fullName evidence="1">Uncharacterized protein</fullName>
    </submittedName>
</protein>
<dbReference type="EMBL" id="JAVRHU010000002">
    <property type="protein sequence ID" value="MDT0621644.1"/>
    <property type="molecule type" value="Genomic_DNA"/>
</dbReference>
<sequence length="226" mass="26219">MNNKKNSFFKRFRICINFKFIFSFLSTLVLFSCDSESLEDNTIVDEVVDDVYSIYPISLAYKESPGETIVHYVGGELVSNSLEDFNSIFDGTDGLEIFNEETEVYCEGATVTFNTDDELTFEYNNLSFDYNYFFQNDTLKLNLNNQIVDLAIGDKQTLTIYGSLYHFITANESVGSSEAFLKFNFNDQFFFNAREDRYIPITNPQFMDPQDEATFFNKAYRLEEVD</sequence>
<keyword evidence="2" id="KW-1185">Reference proteome</keyword>
<dbReference type="RefSeq" id="WP_311387691.1">
    <property type="nucleotide sequence ID" value="NZ_JAVRHU010000002.1"/>
</dbReference>
<evidence type="ECO:0000313" key="2">
    <source>
        <dbReference type="Proteomes" id="UP001250662"/>
    </source>
</evidence>
<comment type="caution">
    <text evidence="1">The sequence shown here is derived from an EMBL/GenBank/DDBJ whole genome shotgun (WGS) entry which is preliminary data.</text>
</comment>
<dbReference type="PROSITE" id="PS51257">
    <property type="entry name" value="PROKAR_LIPOPROTEIN"/>
    <property type="match status" value="1"/>
</dbReference>
<evidence type="ECO:0000313" key="1">
    <source>
        <dbReference type="EMBL" id="MDT0621644.1"/>
    </source>
</evidence>
<dbReference type="Proteomes" id="UP001250662">
    <property type="component" value="Unassembled WGS sequence"/>
</dbReference>
<reference evidence="1 2" key="1">
    <citation type="submission" date="2023-09" db="EMBL/GenBank/DDBJ databases">
        <authorList>
            <person name="Rey-Velasco X."/>
        </authorList>
    </citation>
    <scope>NUCLEOTIDE SEQUENCE [LARGE SCALE GENOMIC DNA]</scope>
    <source>
        <strain evidence="1 2">P007</strain>
    </source>
</reference>